<dbReference type="PANTHER" id="PTHR12272:SF11">
    <property type="entry name" value="PAN2-PAN3 DEADENYLATION COMPLEX SUBUNIT PAN3"/>
    <property type="match status" value="1"/>
</dbReference>
<dbReference type="eggNOG" id="KOG3741">
    <property type="taxonomic scope" value="Eukaryota"/>
</dbReference>
<keyword evidence="4" id="KW-0547">Nucleotide-binding</keyword>
<sequence length="161" mass="17825">MDELDSAAAYSDGLLGEVQREADNGRLLRLLMKLCYICDRPELGGDTQWAETGDRYLLKLFRDLLFHQVDEEGAPLLDWGLAAEALNKVDAGVPEKVLLMSRDEMSMLVVSYADVRRCIATCYDELRSRASAQYGAGGAAGQGGQQGMPRSRSRPSMQQQY</sequence>
<evidence type="ECO:0000256" key="7">
    <source>
        <dbReference type="SAM" id="MobiDB-lite"/>
    </source>
</evidence>
<dbReference type="InterPro" id="IPR041332">
    <property type="entry name" value="Pan3_CK"/>
</dbReference>
<keyword evidence="3" id="KW-0507">mRNA processing</keyword>
<protein>
    <recommendedName>
        <fullName evidence="8">Pan3 C-terminal knob domain-containing protein</fullName>
    </recommendedName>
</protein>
<keyword evidence="10" id="KW-1185">Reference proteome</keyword>
<evidence type="ECO:0000256" key="6">
    <source>
        <dbReference type="ARBA" id="ARBA00023054"/>
    </source>
</evidence>
<evidence type="ECO:0000313" key="9">
    <source>
        <dbReference type="EMBL" id="EFN59146.1"/>
    </source>
</evidence>
<evidence type="ECO:0000256" key="3">
    <source>
        <dbReference type="ARBA" id="ARBA00022664"/>
    </source>
</evidence>
<reference evidence="9 10" key="1">
    <citation type="journal article" date="2010" name="Plant Cell">
        <title>The Chlorella variabilis NC64A genome reveals adaptation to photosymbiosis, coevolution with viruses, and cryptic sex.</title>
        <authorList>
            <person name="Blanc G."/>
            <person name="Duncan G."/>
            <person name="Agarkova I."/>
            <person name="Borodovsky M."/>
            <person name="Gurnon J."/>
            <person name="Kuo A."/>
            <person name="Lindquist E."/>
            <person name="Lucas S."/>
            <person name="Pangilinan J."/>
            <person name="Polle J."/>
            <person name="Salamov A."/>
            <person name="Terry A."/>
            <person name="Yamada T."/>
            <person name="Dunigan D.D."/>
            <person name="Grigoriev I.V."/>
            <person name="Claverie J.M."/>
            <person name="Van Etten J.L."/>
        </authorList>
    </citation>
    <scope>NUCLEOTIDE SEQUENCE [LARGE SCALE GENOMIC DNA]</scope>
    <source>
        <strain evidence="9 10">NC64A</strain>
    </source>
</reference>
<keyword evidence="6" id="KW-0175">Coiled coil</keyword>
<dbReference type="InterPro" id="IPR030844">
    <property type="entry name" value="PAN3"/>
</dbReference>
<evidence type="ECO:0000313" key="10">
    <source>
        <dbReference type="Proteomes" id="UP000008141"/>
    </source>
</evidence>
<feature type="domain" description="Pan3 C-terminal knob" evidence="8">
    <location>
        <begin position="2"/>
        <end position="126"/>
    </location>
</feature>
<dbReference type="Pfam" id="PF18101">
    <property type="entry name" value="Pan3_CK"/>
    <property type="match status" value="1"/>
</dbReference>
<dbReference type="PANTHER" id="PTHR12272">
    <property type="entry name" value="DEADENYLATION COMPLEX SUBUNIT PAN3"/>
    <property type="match status" value="1"/>
</dbReference>
<evidence type="ECO:0000256" key="2">
    <source>
        <dbReference type="ARBA" id="ARBA00022490"/>
    </source>
</evidence>
<dbReference type="RefSeq" id="XP_005851248.1">
    <property type="nucleotide sequence ID" value="XM_005851186.1"/>
</dbReference>
<evidence type="ECO:0000256" key="1">
    <source>
        <dbReference type="ARBA" id="ARBA00004496"/>
    </source>
</evidence>
<dbReference type="STRING" id="554065.E1Z4Z8"/>
<keyword evidence="2" id="KW-0963">Cytoplasm</keyword>
<dbReference type="GO" id="GO:0005524">
    <property type="term" value="F:ATP binding"/>
    <property type="evidence" value="ECO:0007669"/>
    <property type="project" value="UniProtKB-KW"/>
</dbReference>
<evidence type="ECO:0000256" key="5">
    <source>
        <dbReference type="ARBA" id="ARBA00022840"/>
    </source>
</evidence>
<dbReference type="InParanoid" id="E1Z4Z8"/>
<dbReference type="Gene3D" id="1.20.5.5160">
    <property type="match status" value="1"/>
</dbReference>
<dbReference type="GO" id="GO:0031251">
    <property type="term" value="C:PAN complex"/>
    <property type="evidence" value="ECO:0007669"/>
    <property type="project" value="InterPro"/>
</dbReference>
<keyword evidence="5" id="KW-0067">ATP-binding</keyword>
<evidence type="ECO:0000256" key="4">
    <source>
        <dbReference type="ARBA" id="ARBA00022741"/>
    </source>
</evidence>
<name>E1Z4Z8_CHLVA</name>
<dbReference type="GO" id="GO:0008143">
    <property type="term" value="F:poly(A) binding"/>
    <property type="evidence" value="ECO:0007669"/>
    <property type="project" value="TreeGrafter"/>
</dbReference>
<dbReference type="Proteomes" id="UP000008141">
    <property type="component" value="Unassembled WGS sequence"/>
</dbReference>
<accession>E1Z4Z8</accession>
<gene>
    <name evidence="9" type="ORF">CHLNCDRAFT_33873</name>
</gene>
<dbReference type="Gene3D" id="1.10.287.3700">
    <property type="match status" value="1"/>
</dbReference>
<dbReference type="KEGG" id="cvr:CHLNCDRAFT_33873"/>
<organism evidence="10">
    <name type="scientific">Chlorella variabilis</name>
    <name type="common">Green alga</name>
    <dbReference type="NCBI Taxonomy" id="554065"/>
    <lineage>
        <taxon>Eukaryota</taxon>
        <taxon>Viridiplantae</taxon>
        <taxon>Chlorophyta</taxon>
        <taxon>core chlorophytes</taxon>
        <taxon>Trebouxiophyceae</taxon>
        <taxon>Chlorellales</taxon>
        <taxon>Chlorellaceae</taxon>
        <taxon>Chlorella clade</taxon>
        <taxon>Chlorella</taxon>
    </lineage>
</organism>
<evidence type="ECO:0000259" key="8">
    <source>
        <dbReference type="Pfam" id="PF18101"/>
    </source>
</evidence>
<dbReference type="AlphaFoldDB" id="E1Z4Z8"/>
<dbReference type="FunFam" id="1.10.287.3700:FF:000001">
    <property type="entry name" value="PAN2-PAN3 deadenylation complex subunit PAN3"/>
    <property type="match status" value="1"/>
</dbReference>
<dbReference type="EMBL" id="GL433836">
    <property type="protein sequence ID" value="EFN59146.1"/>
    <property type="molecule type" value="Genomic_DNA"/>
</dbReference>
<dbReference type="GO" id="GO:0000289">
    <property type="term" value="P:nuclear-transcribed mRNA poly(A) tail shortening"/>
    <property type="evidence" value="ECO:0007669"/>
    <property type="project" value="InterPro"/>
</dbReference>
<feature type="compositionally biased region" description="Gly residues" evidence="7">
    <location>
        <begin position="135"/>
        <end position="146"/>
    </location>
</feature>
<dbReference type="OrthoDB" id="204958at2759"/>
<feature type="region of interest" description="Disordered" evidence="7">
    <location>
        <begin position="135"/>
        <end position="161"/>
    </location>
</feature>
<dbReference type="GO" id="GO:0006397">
    <property type="term" value="P:mRNA processing"/>
    <property type="evidence" value="ECO:0007669"/>
    <property type="project" value="UniProtKB-KW"/>
</dbReference>
<dbReference type="GeneID" id="17358481"/>
<dbReference type="GO" id="GO:0000932">
    <property type="term" value="C:P-body"/>
    <property type="evidence" value="ECO:0007669"/>
    <property type="project" value="TreeGrafter"/>
</dbReference>
<proteinExistence type="predicted"/>
<comment type="subcellular location">
    <subcellularLocation>
        <location evidence="1">Cytoplasm</location>
    </subcellularLocation>
</comment>